<feature type="transmembrane region" description="Helical" evidence="1">
    <location>
        <begin position="204"/>
        <end position="223"/>
    </location>
</feature>
<keyword evidence="1" id="KW-1133">Transmembrane helix</keyword>
<evidence type="ECO:0000313" key="3">
    <source>
        <dbReference type="Proteomes" id="UP000005867"/>
    </source>
</evidence>
<feature type="transmembrane region" description="Helical" evidence="1">
    <location>
        <begin position="36"/>
        <end position="57"/>
    </location>
</feature>
<feature type="transmembrane region" description="Helical" evidence="1">
    <location>
        <begin position="12"/>
        <end position="30"/>
    </location>
</feature>
<dbReference type="eggNOG" id="arCOG14242">
    <property type="taxonomic scope" value="Archaea"/>
</dbReference>
<feature type="transmembrane region" description="Helical" evidence="1">
    <location>
        <begin position="161"/>
        <end position="184"/>
    </location>
</feature>
<dbReference type="KEGG" id="pyr:P186_0895"/>
<accession>G7VB26</accession>
<feature type="transmembrane region" description="Helical" evidence="1">
    <location>
        <begin position="296"/>
        <end position="323"/>
    </location>
</feature>
<proteinExistence type="predicted"/>
<evidence type="ECO:0000256" key="1">
    <source>
        <dbReference type="SAM" id="Phobius"/>
    </source>
</evidence>
<evidence type="ECO:0000313" key="2">
    <source>
        <dbReference type="EMBL" id="AET32336.1"/>
    </source>
</evidence>
<protein>
    <submittedName>
        <fullName evidence="2">Uncharacterized protein</fullName>
    </submittedName>
</protein>
<reference evidence="2 3" key="1">
    <citation type="journal article" date="2012" name="J. Bacteriol.">
        <title>Complete genome sequence of strain 1860, a crenarchaeon of the genus pyrobaculum able to grow with various electron acceptors.</title>
        <authorList>
            <person name="Mardanov A.V."/>
            <person name="Gumerov V.M."/>
            <person name="Slobodkina G.B."/>
            <person name="Beletsky A.V."/>
            <person name="Bonch-Osmolovskaya E.A."/>
            <person name="Ravin N.V."/>
            <person name="Skryabin K.G."/>
        </authorList>
    </citation>
    <scope>NUCLEOTIDE SEQUENCE [LARGE SCALE GENOMIC DNA]</scope>
    <source>
        <strain evidence="2 3">1860</strain>
    </source>
</reference>
<feature type="transmembrane region" description="Helical" evidence="1">
    <location>
        <begin position="69"/>
        <end position="94"/>
    </location>
</feature>
<dbReference type="BioCyc" id="PSP1104324:GJSN-875-MONOMER"/>
<name>G7VB26_9CREN</name>
<sequence>MLSFFLYHLKYIFMDIYFIILLILMMFVMITTEVFFGFIQMESSAYFLLIYILCVYAERRISGPLPAIFSARGLSATAAVTYSASLPVLLTAAWRSPTLLVAPLLAALRRRPALLVASLIAVAPLLPVGVAAVAVFEALARARLITTMGRGALRMSTLHPVAKALLAAAFMAVYLTVGGAANISIRGLSQFAATSPPPMTPVQLAALALFLLASYGLIFGASLDTYLDSRLRIYHLLKGRPSAKPIVTFFWLLAVSLPVCLFKECDVFTHTAFIALWTASIWSLKPDIFRNEDAVALLLALFVAGYLSHYPQLLAAAALLPILPKLSEEIRHVLSSGQ</sequence>
<keyword evidence="1" id="KW-0472">Membrane</keyword>
<feature type="transmembrane region" description="Helical" evidence="1">
    <location>
        <begin position="267"/>
        <end position="284"/>
    </location>
</feature>
<keyword evidence="3" id="KW-1185">Reference proteome</keyword>
<dbReference type="Proteomes" id="UP000005867">
    <property type="component" value="Chromosome"/>
</dbReference>
<keyword evidence="1" id="KW-0812">Transmembrane</keyword>
<organism evidence="2 3">
    <name type="scientific">Pyrobaculum ferrireducens</name>
    <dbReference type="NCBI Taxonomy" id="1104324"/>
    <lineage>
        <taxon>Archaea</taxon>
        <taxon>Thermoproteota</taxon>
        <taxon>Thermoprotei</taxon>
        <taxon>Thermoproteales</taxon>
        <taxon>Thermoproteaceae</taxon>
        <taxon>Pyrobaculum</taxon>
    </lineage>
</organism>
<feature type="transmembrane region" description="Helical" evidence="1">
    <location>
        <begin position="114"/>
        <end position="140"/>
    </location>
</feature>
<dbReference type="EMBL" id="CP003098">
    <property type="protein sequence ID" value="AET32336.1"/>
    <property type="molecule type" value="Genomic_DNA"/>
</dbReference>
<dbReference type="STRING" id="1104324.P186_0895"/>
<feature type="transmembrane region" description="Helical" evidence="1">
    <location>
        <begin position="243"/>
        <end position="261"/>
    </location>
</feature>
<dbReference type="AlphaFoldDB" id="G7VB26"/>
<dbReference type="HOGENOM" id="CLU_817894_0_0_2"/>
<gene>
    <name evidence="2" type="ORF">P186_0895</name>
</gene>